<dbReference type="EMBL" id="JBEAFC010000012">
    <property type="protein sequence ID" value="KAL1535019.1"/>
    <property type="molecule type" value="Genomic_DNA"/>
</dbReference>
<sequence>MSLLPLSVTLDVCRTGVSGRMFGMDLTRSRTWLLDPPIGLVQSRIGRLHSRAPFRGMKGSSCRKGTMMNFGFLSSHLDCLL</sequence>
<name>A0ABD1FT50_SALDI</name>
<evidence type="ECO:0000313" key="1">
    <source>
        <dbReference type="EMBL" id="KAL1535019.1"/>
    </source>
</evidence>
<evidence type="ECO:0000313" key="2">
    <source>
        <dbReference type="Proteomes" id="UP001567538"/>
    </source>
</evidence>
<protein>
    <submittedName>
        <fullName evidence="1">Uncharacterized protein</fullName>
    </submittedName>
</protein>
<reference evidence="1 2" key="1">
    <citation type="submission" date="2024-06" db="EMBL/GenBank/DDBJ databases">
        <title>A chromosome level genome sequence of Diviner's sage (Salvia divinorum).</title>
        <authorList>
            <person name="Ford S.A."/>
            <person name="Ro D.-K."/>
            <person name="Ness R.W."/>
            <person name="Phillips M.A."/>
        </authorList>
    </citation>
    <scope>NUCLEOTIDE SEQUENCE [LARGE SCALE GENOMIC DNA]</scope>
    <source>
        <strain evidence="1">SAF-2024a</strain>
        <tissue evidence="1">Leaf</tissue>
    </source>
</reference>
<dbReference type="Proteomes" id="UP001567538">
    <property type="component" value="Unassembled WGS sequence"/>
</dbReference>
<proteinExistence type="predicted"/>
<keyword evidence="2" id="KW-1185">Reference proteome</keyword>
<gene>
    <name evidence="1" type="ORF">AAHA92_31123</name>
</gene>
<dbReference type="AlphaFoldDB" id="A0ABD1FT50"/>
<organism evidence="1 2">
    <name type="scientific">Salvia divinorum</name>
    <name type="common">Maria pastora</name>
    <name type="synonym">Diviner's sage</name>
    <dbReference type="NCBI Taxonomy" id="28513"/>
    <lineage>
        <taxon>Eukaryota</taxon>
        <taxon>Viridiplantae</taxon>
        <taxon>Streptophyta</taxon>
        <taxon>Embryophyta</taxon>
        <taxon>Tracheophyta</taxon>
        <taxon>Spermatophyta</taxon>
        <taxon>Magnoliopsida</taxon>
        <taxon>eudicotyledons</taxon>
        <taxon>Gunneridae</taxon>
        <taxon>Pentapetalae</taxon>
        <taxon>asterids</taxon>
        <taxon>lamiids</taxon>
        <taxon>Lamiales</taxon>
        <taxon>Lamiaceae</taxon>
        <taxon>Nepetoideae</taxon>
        <taxon>Mentheae</taxon>
        <taxon>Salviinae</taxon>
        <taxon>Salvia</taxon>
        <taxon>Salvia subgen. Calosphace</taxon>
    </lineage>
</organism>
<accession>A0ABD1FT50</accession>
<comment type="caution">
    <text evidence="1">The sequence shown here is derived from an EMBL/GenBank/DDBJ whole genome shotgun (WGS) entry which is preliminary data.</text>
</comment>